<accession>A0A0B6Z7Q7</accession>
<sequence length="61" mass="7175">ETVQVINFFFVTSTAKLIDFTMVQPGFPEWEQCSNPFSQMLLSMGNIKVKYKLRNQRDTNR</sequence>
<name>A0A0B6Z7Q7_9EUPU</name>
<organism evidence="1">
    <name type="scientific">Arion vulgaris</name>
    <dbReference type="NCBI Taxonomy" id="1028688"/>
    <lineage>
        <taxon>Eukaryota</taxon>
        <taxon>Metazoa</taxon>
        <taxon>Spiralia</taxon>
        <taxon>Lophotrochozoa</taxon>
        <taxon>Mollusca</taxon>
        <taxon>Gastropoda</taxon>
        <taxon>Heterobranchia</taxon>
        <taxon>Euthyneura</taxon>
        <taxon>Panpulmonata</taxon>
        <taxon>Eupulmonata</taxon>
        <taxon>Stylommatophora</taxon>
        <taxon>Helicina</taxon>
        <taxon>Arionoidea</taxon>
        <taxon>Arionidae</taxon>
        <taxon>Arion</taxon>
    </lineage>
</organism>
<dbReference type="AlphaFoldDB" id="A0A0B6Z7Q7"/>
<evidence type="ECO:0000313" key="1">
    <source>
        <dbReference type="EMBL" id="CEK63765.1"/>
    </source>
</evidence>
<proteinExistence type="predicted"/>
<dbReference type="EMBL" id="HACG01016900">
    <property type="protein sequence ID" value="CEK63765.1"/>
    <property type="molecule type" value="Transcribed_RNA"/>
</dbReference>
<protein>
    <submittedName>
        <fullName evidence="1">Uncharacterized protein</fullName>
    </submittedName>
</protein>
<reference evidence="1" key="1">
    <citation type="submission" date="2014-12" db="EMBL/GenBank/DDBJ databases">
        <title>Insight into the proteome of Arion vulgaris.</title>
        <authorList>
            <person name="Aradska J."/>
            <person name="Bulat T."/>
            <person name="Smidak R."/>
            <person name="Sarate P."/>
            <person name="Gangsoo J."/>
            <person name="Sialana F."/>
            <person name="Bilban M."/>
            <person name="Lubec G."/>
        </authorList>
    </citation>
    <scope>NUCLEOTIDE SEQUENCE</scope>
    <source>
        <tissue evidence="1">Skin</tissue>
    </source>
</reference>
<gene>
    <name evidence="1" type="primary">ORF49395</name>
</gene>
<feature type="non-terminal residue" evidence="1">
    <location>
        <position position="1"/>
    </location>
</feature>